<keyword evidence="3" id="KW-1003">Cell membrane</keyword>
<dbReference type="Pfam" id="PF00060">
    <property type="entry name" value="Lig_chan"/>
    <property type="match status" value="1"/>
</dbReference>
<accession>A0ABQ7QEG4</accession>
<name>A0ABQ7QEG4_PLUXY</name>
<evidence type="ECO:0000256" key="3">
    <source>
        <dbReference type="ARBA" id="ARBA00022475"/>
    </source>
</evidence>
<evidence type="ECO:0000256" key="5">
    <source>
        <dbReference type="ARBA" id="ARBA00022989"/>
    </source>
</evidence>
<gene>
    <name evidence="12" type="ORF">JYU34_012121</name>
</gene>
<evidence type="ECO:0000313" key="13">
    <source>
        <dbReference type="Proteomes" id="UP000823941"/>
    </source>
</evidence>
<feature type="domain" description="Ionotropic glutamate receptor C-terminal" evidence="10">
    <location>
        <begin position="269"/>
        <end position="434"/>
    </location>
</feature>
<keyword evidence="6 9" id="KW-0472">Membrane</keyword>
<dbReference type="Gene3D" id="3.40.190.10">
    <property type="entry name" value="Periplasmic binding protein-like II"/>
    <property type="match status" value="2"/>
</dbReference>
<evidence type="ECO:0000313" key="12">
    <source>
        <dbReference type="EMBL" id="KAG7303592.1"/>
    </source>
</evidence>
<evidence type="ECO:0000256" key="4">
    <source>
        <dbReference type="ARBA" id="ARBA00022692"/>
    </source>
</evidence>
<comment type="subcellular location">
    <subcellularLocation>
        <location evidence="1">Cell membrane</location>
        <topology evidence="1">Multi-pass membrane protein</topology>
    </subcellularLocation>
</comment>
<feature type="transmembrane region" description="Helical" evidence="9">
    <location>
        <begin position="504"/>
        <end position="521"/>
    </location>
</feature>
<evidence type="ECO:0000256" key="2">
    <source>
        <dbReference type="ARBA" id="ARBA00008685"/>
    </source>
</evidence>
<feature type="transmembrane region" description="Helical" evidence="9">
    <location>
        <begin position="336"/>
        <end position="358"/>
    </location>
</feature>
<keyword evidence="8" id="KW-0325">Glycoprotein</keyword>
<dbReference type="PANTHER" id="PTHR42643:SF33">
    <property type="entry name" value="GLUTAMATE RECEPTOR 2-LIKE PROTEIN"/>
    <property type="match status" value="1"/>
</dbReference>
<evidence type="ECO:0000256" key="1">
    <source>
        <dbReference type="ARBA" id="ARBA00004651"/>
    </source>
</evidence>
<dbReference type="Proteomes" id="UP000823941">
    <property type="component" value="Chromosome 16"/>
</dbReference>
<dbReference type="EMBL" id="JAHIBW010000016">
    <property type="protein sequence ID" value="KAG7303592.1"/>
    <property type="molecule type" value="Genomic_DNA"/>
</dbReference>
<evidence type="ECO:0000256" key="7">
    <source>
        <dbReference type="ARBA" id="ARBA00023170"/>
    </source>
</evidence>
<evidence type="ECO:0000259" key="10">
    <source>
        <dbReference type="Pfam" id="PF00060"/>
    </source>
</evidence>
<evidence type="ECO:0000256" key="8">
    <source>
        <dbReference type="ARBA" id="ARBA00023180"/>
    </source>
</evidence>
<dbReference type="InterPro" id="IPR052192">
    <property type="entry name" value="Insect_Ionotropic_Sensory_Rcpt"/>
</dbReference>
<feature type="transmembrane region" description="Helical" evidence="9">
    <location>
        <begin position="527"/>
        <end position="544"/>
    </location>
</feature>
<dbReference type="InterPro" id="IPR001320">
    <property type="entry name" value="Iontro_rcpt_C"/>
</dbReference>
<keyword evidence="13" id="KW-1185">Reference proteome</keyword>
<keyword evidence="7" id="KW-0675">Receptor</keyword>
<evidence type="ECO:0000256" key="9">
    <source>
        <dbReference type="SAM" id="Phobius"/>
    </source>
</evidence>
<dbReference type="SUPFAM" id="SSF53850">
    <property type="entry name" value="Periplasmic binding protein-like II"/>
    <property type="match status" value="1"/>
</dbReference>
<keyword evidence="5 9" id="KW-1133">Transmembrane helix</keyword>
<protein>
    <submittedName>
        <fullName evidence="12">Uncharacterized protein</fullName>
    </submittedName>
</protein>
<reference evidence="12 13" key="1">
    <citation type="submission" date="2021-06" db="EMBL/GenBank/DDBJ databases">
        <title>A haploid diamondback moth (Plutella xylostella L.) genome assembly resolves 31 chromosomes and identifies a diamide resistance mutation.</title>
        <authorList>
            <person name="Ward C.M."/>
            <person name="Perry K.D."/>
            <person name="Baker G."/>
            <person name="Powis K."/>
            <person name="Heckel D.G."/>
            <person name="Baxter S.W."/>
        </authorList>
    </citation>
    <scope>NUCLEOTIDE SEQUENCE [LARGE SCALE GENOMIC DNA]</scope>
    <source>
        <strain evidence="12 13">LV</strain>
        <tissue evidence="12">Single pupa</tissue>
    </source>
</reference>
<comment type="similarity">
    <text evidence="2">Belongs to the glutamate-gated ion channel (TC 1.A.10.1) family.</text>
</comment>
<dbReference type="Pfam" id="PF24576">
    <property type="entry name" value="IR75A_N"/>
    <property type="match status" value="1"/>
</dbReference>
<evidence type="ECO:0000259" key="11">
    <source>
        <dbReference type="Pfam" id="PF24576"/>
    </source>
</evidence>
<organism evidence="12 13">
    <name type="scientific">Plutella xylostella</name>
    <name type="common">Diamondback moth</name>
    <name type="synonym">Plutella maculipennis</name>
    <dbReference type="NCBI Taxonomy" id="51655"/>
    <lineage>
        <taxon>Eukaryota</taxon>
        <taxon>Metazoa</taxon>
        <taxon>Ecdysozoa</taxon>
        <taxon>Arthropoda</taxon>
        <taxon>Hexapoda</taxon>
        <taxon>Insecta</taxon>
        <taxon>Pterygota</taxon>
        <taxon>Neoptera</taxon>
        <taxon>Endopterygota</taxon>
        <taxon>Lepidoptera</taxon>
        <taxon>Glossata</taxon>
        <taxon>Ditrysia</taxon>
        <taxon>Yponomeutoidea</taxon>
        <taxon>Plutellidae</taxon>
        <taxon>Plutella</taxon>
    </lineage>
</organism>
<feature type="transmembrane region" description="Helical" evidence="9">
    <location>
        <begin position="269"/>
        <end position="289"/>
    </location>
</feature>
<proteinExistence type="inferred from homology"/>
<feature type="domain" description="Ionotropic receptor 75a N-terminal" evidence="11">
    <location>
        <begin position="68"/>
        <end position="147"/>
    </location>
</feature>
<sequence length="577" mass="65664">MYAADIDDSYTFNNIVKQNEKILISPRKWSLFYTLIENPEMKSNENLTDVNSDINAPFKNIDKGMRDVERRLEGVYIGINTEVYVAFEDKSEIIVYLVYQIRQHLPIIWELYGVWRKNVGFDRPHPDAVLAMRRRDLRGLRLVTATVLSNRTTTFEMENYIDREVDIPIKMVYHMSMNLFDWLNSVGVLNVCSSYGYRQADGKFDGVVREMADGRSEFAATSMFVIKDRMDVVNYVTAPSPGGTLLFIFKKPPLATVANIYALPFSRGVWYSLLALITVSAVALTIASFGETRAAEHEIPMTFSQRLSQGFHDTFCLVFQQGAMISPMAASSRQVLLIGLLSFMFLYTAYSANVVALLQSATNEINSVESILNSPLEIGADDMLYNKQVFVYETRPIHRELYLKKGVPRGDDFFIPIEEGIRRVRKGLFAFHVQTTGAYDHIQKTFMENEKCNLGTVKFISYPYPHFGITKTSHIKEPVRIGVARLMESGVQSRTTRRVMATKPTCAGAAMFTPVSLLYVTPVFKQLLIIYAAAVAILVLEIFVHRQVMKRKSTDHRENITSANNEDEVYIARVFQL</sequence>
<dbReference type="PANTHER" id="PTHR42643">
    <property type="entry name" value="IONOTROPIC RECEPTOR 20A-RELATED"/>
    <property type="match status" value="1"/>
</dbReference>
<comment type="caution">
    <text evidence="12">The sequence shown here is derived from an EMBL/GenBank/DDBJ whole genome shotgun (WGS) entry which is preliminary data.</text>
</comment>
<dbReference type="InterPro" id="IPR057074">
    <property type="entry name" value="IR75A_N"/>
</dbReference>
<keyword evidence="4 9" id="KW-0812">Transmembrane</keyword>
<evidence type="ECO:0000256" key="6">
    <source>
        <dbReference type="ARBA" id="ARBA00023136"/>
    </source>
</evidence>